<dbReference type="PROSITE" id="PS51918">
    <property type="entry name" value="RADICAL_SAM"/>
    <property type="match status" value="1"/>
</dbReference>
<feature type="binding site" evidence="16">
    <location>
        <position position="145"/>
    </location>
    <ligand>
        <name>S-adenosyl-L-methionine</name>
        <dbReference type="ChEBI" id="CHEBI:59789"/>
        <label>1</label>
    </ligand>
</feature>
<keyword evidence="8 15" id="KW-0479">Metal-binding</keyword>
<evidence type="ECO:0000256" key="13">
    <source>
        <dbReference type="ARBA" id="ARBA00024295"/>
    </source>
</evidence>
<dbReference type="InterPro" id="IPR023404">
    <property type="entry name" value="rSAM_horseshoe"/>
</dbReference>
<evidence type="ECO:0000313" key="20">
    <source>
        <dbReference type="Proteomes" id="UP000247689"/>
    </source>
</evidence>
<dbReference type="InterPro" id="IPR004558">
    <property type="entry name" value="Coprogen_oxidase_HemN"/>
</dbReference>
<dbReference type="SUPFAM" id="SSF102114">
    <property type="entry name" value="Radical SAM enzymes"/>
    <property type="match status" value="1"/>
</dbReference>
<dbReference type="Gene3D" id="1.10.10.920">
    <property type="match status" value="1"/>
</dbReference>
<keyword evidence="7 15" id="KW-0949">S-adenosyl-L-methionine</keyword>
<dbReference type="Pfam" id="PF04055">
    <property type="entry name" value="Radical_SAM"/>
    <property type="match status" value="1"/>
</dbReference>
<sequence length="457" mass="52635">MNNQVHWDRALIEKYSISGPRYTSYPTALQFDESFTSSNMIEVLNSSDKSKPISLYVHIPFCENICYYCACNKVITKDRSKAAHYIEALLKEAEQIAPLLAGRLVTQMHWGGGTPTFLTNEEIKQVTDRLKELFKFSEKSEISIEIDPRSMDRKTLPALAKLGFNRLSLGVQDFNPKVQKAVNRIQPYEMTRKALLDARKYGFESINVDLIYGLPFQSVETFEETIRQVIEMAPDRLSVFNYAHLPHRFKPQRRINADELPTASEKIAILEMTIKKLTEAGYVYIGMDHFALPHDELTLAQENGDLHRNFQGYTTNADCDLIGLGVSSISKVSDSYYQNDRDLKTYYAHIDNNEYATWRGYELTEDDKIRRDVIMHLICQFNLEFRTVEKRYGIVFSDYFKDELDSFDDIVSDGLAEITAEGIRVSQAGRLLIRNICMIFDQHFKQLKSMTIYSAAI</sequence>
<feature type="binding site" evidence="16">
    <location>
        <position position="56"/>
    </location>
    <ligand>
        <name>S-adenosyl-L-methionine</name>
        <dbReference type="ChEBI" id="CHEBI:59789"/>
        <label>1</label>
    </ligand>
</feature>
<dbReference type="InterPro" id="IPR006638">
    <property type="entry name" value="Elp3/MiaA/NifB-like_rSAM"/>
</dbReference>
<comment type="pathway">
    <text evidence="2 15">Porphyrin-containing compound metabolism; protoporphyrin-IX biosynthesis; protoporphyrinogen-IX from coproporphyrinogen-III (AdoMet route): step 1/1.</text>
</comment>
<feature type="binding site" evidence="16">
    <location>
        <position position="112"/>
    </location>
    <ligand>
        <name>S-adenosyl-L-methionine</name>
        <dbReference type="ChEBI" id="CHEBI:59789"/>
        <label>1</label>
    </ligand>
</feature>
<feature type="binding site" evidence="17">
    <location>
        <position position="62"/>
    </location>
    <ligand>
        <name>[4Fe-4S] cluster</name>
        <dbReference type="ChEBI" id="CHEBI:49883"/>
        <note>4Fe-4S-S-AdoMet</note>
    </ligand>
</feature>
<evidence type="ECO:0000256" key="14">
    <source>
        <dbReference type="ARBA" id="ARBA00048321"/>
    </source>
</evidence>
<dbReference type="EMBL" id="QICH01000002">
    <property type="protein sequence ID" value="PXF63415.1"/>
    <property type="molecule type" value="Genomic_DNA"/>
</dbReference>
<dbReference type="Pfam" id="PF06969">
    <property type="entry name" value="HemN_C"/>
    <property type="match status" value="1"/>
</dbReference>
<dbReference type="GO" id="GO:0051539">
    <property type="term" value="F:4 iron, 4 sulfur cluster binding"/>
    <property type="evidence" value="ECO:0007669"/>
    <property type="project" value="UniProtKB-KW"/>
</dbReference>
<accession>A0A318D6B9</accession>
<keyword evidence="12 15" id="KW-0627">Porphyrin biosynthesis</keyword>
<dbReference type="CDD" id="cd01335">
    <property type="entry name" value="Radical_SAM"/>
    <property type="match status" value="1"/>
</dbReference>
<dbReference type="InterPro" id="IPR007197">
    <property type="entry name" value="rSAM"/>
</dbReference>
<comment type="subcellular location">
    <subcellularLocation>
        <location evidence="1 15">Cytoplasm</location>
    </subcellularLocation>
</comment>
<evidence type="ECO:0000256" key="17">
    <source>
        <dbReference type="PIRSR" id="PIRSR000167-2"/>
    </source>
</evidence>
<comment type="function">
    <text evidence="13">Involved in the heme biosynthesis. Catalyzes the anaerobic oxidative decarboxylation of propionate groups of rings A and B of coproporphyrinogen III to yield the vinyl groups in protoporphyrinogen IX.</text>
</comment>
<feature type="binding site" evidence="16">
    <location>
        <position position="172"/>
    </location>
    <ligand>
        <name>S-adenosyl-L-methionine</name>
        <dbReference type="ChEBI" id="CHEBI:59789"/>
        <label>2</label>
    </ligand>
</feature>
<dbReference type="Proteomes" id="UP000247689">
    <property type="component" value="Unassembled WGS sequence"/>
</dbReference>
<dbReference type="RefSeq" id="WP_110201218.1">
    <property type="nucleotide sequence ID" value="NZ_QICH01000002.1"/>
</dbReference>
<evidence type="ECO:0000256" key="5">
    <source>
        <dbReference type="ARBA" id="ARBA00022485"/>
    </source>
</evidence>
<feature type="domain" description="Radical SAM core" evidence="18">
    <location>
        <begin position="47"/>
        <end position="280"/>
    </location>
</feature>
<evidence type="ECO:0000256" key="1">
    <source>
        <dbReference type="ARBA" id="ARBA00004496"/>
    </source>
</evidence>
<name>A0A318D6B9_9GAMM</name>
<feature type="binding site" evidence="17">
    <location>
        <position position="66"/>
    </location>
    <ligand>
        <name>[4Fe-4S] cluster</name>
        <dbReference type="ChEBI" id="CHEBI:49883"/>
        <note>4Fe-4S-S-AdoMet</note>
    </ligand>
</feature>
<feature type="binding site" evidence="16">
    <location>
        <position position="329"/>
    </location>
    <ligand>
        <name>S-adenosyl-L-methionine</name>
        <dbReference type="ChEBI" id="CHEBI:59789"/>
        <label>1</label>
    </ligand>
</feature>
<keyword evidence="11 15" id="KW-0411">Iron-sulfur</keyword>
<evidence type="ECO:0000256" key="6">
    <source>
        <dbReference type="ARBA" id="ARBA00022490"/>
    </source>
</evidence>
<dbReference type="Gene3D" id="3.80.30.20">
    <property type="entry name" value="tm_1862 like domain"/>
    <property type="match status" value="1"/>
</dbReference>
<comment type="catalytic activity">
    <reaction evidence="14 15">
        <text>coproporphyrinogen III + 2 S-adenosyl-L-methionine = protoporphyrinogen IX + 2 5'-deoxyadenosine + 2 L-methionine + 2 CO2</text>
        <dbReference type="Rhea" id="RHEA:15425"/>
        <dbReference type="ChEBI" id="CHEBI:16526"/>
        <dbReference type="ChEBI" id="CHEBI:17319"/>
        <dbReference type="ChEBI" id="CHEBI:57307"/>
        <dbReference type="ChEBI" id="CHEBI:57309"/>
        <dbReference type="ChEBI" id="CHEBI:57844"/>
        <dbReference type="ChEBI" id="CHEBI:59789"/>
        <dbReference type="EC" id="1.3.98.3"/>
    </reaction>
</comment>
<evidence type="ECO:0000256" key="10">
    <source>
        <dbReference type="ARBA" id="ARBA00023004"/>
    </source>
</evidence>
<keyword evidence="9 15" id="KW-0560">Oxidoreductase</keyword>
<keyword evidence="5 15" id="KW-0004">4Fe-4S</keyword>
<evidence type="ECO:0000256" key="2">
    <source>
        <dbReference type="ARBA" id="ARBA00004785"/>
    </source>
</evidence>
<evidence type="ECO:0000256" key="9">
    <source>
        <dbReference type="ARBA" id="ARBA00023002"/>
    </source>
</evidence>
<dbReference type="SMART" id="SM00729">
    <property type="entry name" value="Elp3"/>
    <property type="match status" value="1"/>
</dbReference>
<reference evidence="19 20" key="1">
    <citation type="submission" date="2018-05" db="EMBL/GenBank/DDBJ databases">
        <title>Kangiella spongicola genome sequence.</title>
        <authorList>
            <person name="Maclea K.S."/>
            <person name="Goen A.E."/>
            <person name="Kelley C."/>
            <person name="Underriner A."/>
            <person name="Silverwood T."/>
            <person name="Trachtenberg A.M."/>
        </authorList>
    </citation>
    <scope>NUCLEOTIDE SEQUENCE [LARGE SCALE GENOMIC DNA]</scope>
    <source>
        <strain evidence="19 20">ATCC BAA-2076</strain>
    </source>
</reference>
<dbReference type="UniPathway" id="UPA00251">
    <property type="reaction ID" value="UER00323"/>
</dbReference>
<dbReference type="PIRSF" id="PIRSF000167">
    <property type="entry name" value="HemN"/>
    <property type="match status" value="1"/>
</dbReference>
<evidence type="ECO:0000256" key="8">
    <source>
        <dbReference type="ARBA" id="ARBA00022723"/>
    </source>
</evidence>
<evidence type="ECO:0000256" key="7">
    <source>
        <dbReference type="ARBA" id="ARBA00022691"/>
    </source>
</evidence>
<feature type="binding site" evidence="16">
    <location>
        <position position="184"/>
    </location>
    <ligand>
        <name>S-adenosyl-L-methionine</name>
        <dbReference type="ChEBI" id="CHEBI:59789"/>
        <label>2</label>
    </ligand>
</feature>
<dbReference type="OrthoDB" id="9808022at2"/>
<proteinExistence type="inferred from homology"/>
<dbReference type="GO" id="GO:0004109">
    <property type="term" value="F:coproporphyrinogen oxidase activity"/>
    <property type="evidence" value="ECO:0007669"/>
    <property type="project" value="InterPro"/>
</dbReference>
<gene>
    <name evidence="19" type="primary">hemN</name>
    <name evidence="19" type="ORF">DL796_08265</name>
</gene>
<evidence type="ECO:0000256" key="12">
    <source>
        <dbReference type="ARBA" id="ARBA00023244"/>
    </source>
</evidence>
<evidence type="ECO:0000313" key="19">
    <source>
        <dbReference type="EMBL" id="PXF63415.1"/>
    </source>
</evidence>
<comment type="similarity">
    <text evidence="3 15">Belongs to the anaerobic coproporphyrinogen-III oxidase family.</text>
</comment>
<dbReference type="SFLD" id="SFLDG01082">
    <property type="entry name" value="B12-binding_domain_containing"/>
    <property type="match status" value="1"/>
</dbReference>
<comment type="cofactor">
    <cofactor evidence="15 17">
        <name>[4Fe-4S] cluster</name>
        <dbReference type="ChEBI" id="CHEBI:49883"/>
    </cofactor>
    <text evidence="15 17">Binds 1 [4Fe-4S] cluster. The cluster is coordinated with 3 cysteines and an exchangeable S-adenosyl-L-methionine.</text>
</comment>
<feature type="binding site" evidence="16">
    <location>
        <begin position="68"/>
        <end position="70"/>
    </location>
    <ligand>
        <name>S-adenosyl-L-methionine</name>
        <dbReference type="ChEBI" id="CHEBI:59789"/>
        <label>2</label>
    </ligand>
</feature>
<dbReference type="SFLD" id="SFLDS00029">
    <property type="entry name" value="Radical_SAM"/>
    <property type="match status" value="1"/>
</dbReference>
<evidence type="ECO:0000256" key="4">
    <source>
        <dbReference type="ARBA" id="ARBA00011245"/>
    </source>
</evidence>
<evidence type="ECO:0000256" key="16">
    <source>
        <dbReference type="PIRSR" id="PIRSR000167-1"/>
    </source>
</evidence>
<dbReference type="PANTHER" id="PTHR13932">
    <property type="entry name" value="COPROPORPHYRINIGEN III OXIDASE"/>
    <property type="match status" value="1"/>
</dbReference>
<evidence type="ECO:0000256" key="15">
    <source>
        <dbReference type="PIRNR" id="PIRNR000167"/>
    </source>
</evidence>
<comment type="caution">
    <text evidence="19">The sequence shown here is derived from an EMBL/GenBank/DDBJ whole genome shotgun (WGS) entry which is preliminary data.</text>
</comment>
<evidence type="ECO:0000256" key="3">
    <source>
        <dbReference type="ARBA" id="ARBA00005493"/>
    </source>
</evidence>
<keyword evidence="20" id="KW-1185">Reference proteome</keyword>
<dbReference type="InterPro" id="IPR034505">
    <property type="entry name" value="Coproporphyrinogen-III_oxidase"/>
</dbReference>
<comment type="subunit">
    <text evidence="4">Monomer.</text>
</comment>
<dbReference type="GO" id="GO:0051989">
    <property type="term" value="F:coproporphyrinogen dehydrogenase activity"/>
    <property type="evidence" value="ECO:0007669"/>
    <property type="project" value="UniProtKB-EC"/>
</dbReference>
<evidence type="ECO:0000256" key="11">
    <source>
        <dbReference type="ARBA" id="ARBA00023014"/>
    </source>
</evidence>
<feature type="binding site" evidence="16">
    <location>
        <position position="209"/>
    </location>
    <ligand>
        <name>S-adenosyl-L-methionine</name>
        <dbReference type="ChEBI" id="CHEBI:59789"/>
        <label>2</label>
    </ligand>
</feature>
<protein>
    <recommendedName>
        <fullName evidence="15">Coproporphyrinogen-III oxidase</fullName>
        <ecNumber evidence="15">1.3.98.3</ecNumber>
    </recommendedName>
</protein>
<dbReference type="EC" id="1.3.98.3" evidence="15"/>
<feature type="binding site" evidence="16">
    <location>
        <position position="243"/>
    </location>
    <ligand>
        <name>S-adenosyl-L-methionine</name>
        <dbReference type="ChEBI" id="CHEBI:59789"/>
        <label>2</label>
    </ligand>
</feature>
<dbReference type="FunFam" id="3.80.30.20:FF:000012">
    <property type="entry name" value="Coproporphyrinogen-III oxidase"/>
    <property type="match status" value="1"/>
</dbReference>
<dbReference type="GO" id="GO:0005737">
    <property type="term" value="C:cytoplasm"/>
    <property type="evidence" value="ECO:0007669"/>
    <property type="project" value="UniProtKB-SubCell"/>
</dbReference>
<keyword evidence="10 15" id="KW-0408">Iron</keyword>
<organism evidence="19 20">
    <name type="scientific">Kangiella spongicola</name>
    <dbReference type="NCBI Taxonomy" id="796379"/>
    <lineage>
        <taxon>Bacteria</taxon>
        <taxon>Pseudomonadati</taxon>
        <taxon>Pseudomonadota</taxon>
        <taxon>Gammaproteobacteria</taxon>
        <taxon>Kangiellales</taxon>
        <taxon>Kangiellaceae</taxon>
        <taxon>Kangiella</taxon>
    </lineage>
</organism>
<dbReference type="FunFam" id="1.10.10.920:FF:000001">
    <property type="entry name" value="Coproporphyrinogen-III oxidase"/>
    <property type="match status" value="1"/>
</dbReference>
<dbReference type="NCBIfam" id="TIGR00538">
    <property type="entry name" value="hemN"/>
    <property type="match status" value="1"/>
</dbReference>
<dbReference type="InterPro" id="IPR058240">
    <property type="entry name" value="rSAM_sf"/>
</dbReference>
<dbReference type="InterPro" id="IPR010723">
    <property type="entry name" value="HemN_C"/>
</dbReference>
<keyword evidence="6 15" id="KW-0963">Cytoplasm</keyword>
<dbReference type="SFLD" id="SFLDF00277">
    <property type="entry name" value="oxygen-independent_coproporphy"/>
    <property type="match status" value="1"/>
</dbReference>
<dbReference type="AlphaFoldDB" id="A0A318D6B9"/>
<dbReference type="GO" id="GO:0046872">
    <property type="term" value="F:metal ion binding"/>
    <property type="evidence" value="ECO:0007669"/>
    <property type="project" value="UniProtKB-KW"/>
</dbReference>
<dbReference type="SFLD" id="SFLDG01065">
    <property type="entry name" value="anaerobic_coproporphyrinogen-I"/>
    <property type="match status" value="1"/>
</dbReference>
<feature type="binding site" evidence="17">
    <location>
        <position position="69"/>
    </location>
    <ligand>
        <name>[4Fe-4S] cluster</name>
        <dbReference type="ChEBI" id="CHEBI:49883"/>
        <note>4Fe-4S-S-AdoMet</note>
    </ligand>
</feature>
<feature type="binding site" evidence="16">
    <location>
        <begin position="113"/>
        <end position="114"/>
    </location>
    <ligand>
        <name>S-adenosyl-L-methionine</name>
        <dbReference type="ChEBI" id="CHEBI:59789"/>
        <label>2</label>
    </ligand>
</feature>
<evidence type="ECO:0000259" key="18">
    <source>
        <dbReference type="PROSITE" id="PS51918"/>
    </source>
</evidence>
<dbReference type="GO" id="GO:0006782">
    <property type="term" value="P:protoporphyrinogen IX biosynthetic process"/>
    <property type="evidence" value="ECO:0007669"/>
    <property type="project" value="UniProtKB-UniPathway"/>
</dbReference>
<dbReference type="PANTHER" id="PTHR13932:SF6">
    <property type="entry name" value="OXYGEN-INDEPENDENT COPROPORPHYRINOGEN III OXIDASE"/>
    <property type="match status" value="1"/>
</dbReference>